<organism evidence="2 3">
    <name type="scientific">Arachis hypogaea</name>
    <name type="common">Peanut</name>
    <dbReference type="NCBI Taxonomy" id="3818"/>
    <lineage>
        <taxon>Eukaryota</taxon>
        <taxon>Viridiplantae</taxon>
        <taxon>Streptophyta</taxon>
        <taxon>Embryophyta</taxon>
        <taxon>Tracheophyta</taxon>
        <taxon>Spermatophyta</taxon>
        <taxon>Magnoliopsida</taxon>
        <taxon>eudicotyledons</taxon>
        <taxon>Gunneridae</taxon>
        <taxon>Pentapetalae</taxon>
        <taxon>rosids</taxon>
        <taxon>fabids</taxon>
        <taxon>Fabales</taxon>
        <taxon>Fabaceae</taxon>
        <taxon>Papilionoideae</taxon>
        <taxon>50 kb inversion clade</taxon>
        <taxon>dalbergioids sensu lato</taxon>
        <taxon>Dalbergieae</taxon>
        <taxon>Pterocarpus clade</taxon>
        <taxon>Arachis</taxon>
    </lineage>
</organism>
<dbReference type="EMBL" id="SDMP01000001">
    <property type="protein sequence ID" value="RYR78392.1"/>
    <property type="molecule type" value="Genomic_DNA"/>
</dbReference>
<name>A0A445ESQ3_ARAHY</name>
<reference evidence="2 3" key="1">
    <citation type="submission" date="2019-01" db="EMBL/GenBank/DDBJ databases">
        <title>Sequencing of cultivated peanut Arachis hypogaea provides insights into genome evolution and oil improvement.</title>
        <authorList>
            <person name="Chen X."/>
        </authorList>
    </citation>
    <scope>NUCLEOTIDE SEQUENCE [LARGE SCALE GENOMIC DNA]</scope>
    <source>
        <strain evidence="3">cv. Fuhuasheng</strain>
        <tissue evidence="2">Leaves</tissue>
    </source>
</reference>
<proteinExistence type="predicted"/>
<evidence type="ECO:0000313" key="3">
    <source>
        <dbReference type="Proteomes" id="UP000289738"/>
    </source>
</evidence>
<keyword evidence="3" id="KW-1185">Reference proteome</keyword>
<dbReference type="Proteomes" id="UP000289738">
    <property type="component" value="Chromosome A01"/>
</dbReference>
<gene>
    <name evidence="2" type="ORF">Ahy_A01g003180</name>
</gene>
<dbReference type="InterPro" id="IPR056777">
    <property type="entry name" value="Ycf2_N"/>
</dbReference>
<dbReference type="STRING" id="3818.A0A445ESQ3"/>
<protein>
    <recommendedName>
        <fullName evidence="1">Ycf2 N-terminal domain-containing protein</fullName>
    </recommendedName>
</protein>
<sequence>MIDSFHTRKNRRKSFDNTDSYVSMISHDQDNWLNPVKPFHRSSLISSFFKANRLRFLNNQYHFCFYCNKRFPFLWKGPVSIIIILRMDNSSISCSFGTKYFLCAAVKKNMLSWREILFHQSSHMYLTY</sequence>
<dbReference type="Pfam" id="PF05695">
    <property type="entry name" value="Ycf2"/>
    <property type="match status" value="1"/>
</dbReference>
<feature type="domain" description="Ycf2 N-terminal" evidence="1">
    <location>
        <begin position="1"/>
        <end position="75"/>
    </location>
</feature>
<accession>A0A445ESQ3</accession>
<evidence type="ECO:0000259" key="1">
    <source>
        <dbReference type="Pfam" id="PF05695"/>
    </source>
</evidence>
<evidence type="ECO:0000313" key="2">
    <source>
        <dbReference type="EMBL" id="RYR78392.1"/>
    </source>
</evidence>
<comment type="caution">
    <text evidence="2">The sequence shown here is derived from an EMBL/GenBank/DDBJ whole genome shotgun (WGS) entry which is preliminary data.</text>
</comment>
<dbReference type="AlphaFoldDB" id="A0A445ESQ3"/>